<keyword evidence="4" id="KW-0378">Hydrolase</keyword>
<dbReference type="InterPro" id="IPR000834">
    <property type="entry name" value="Peptidase_M14"/>
</dbReference>
<comment type="caution">
    <text evidence="9">The sequence shown here is derived from an EMBL/GenBank/DDBJ whole genome shotgun (WGS) entry which is preliminary data.</text>
</comment>
<evidence type="ECO:0000256" key="2">
    <source>
        <dbReference type="ARBA" id="ARBA00005988"/>
    </source>
</evidence>
<dbReference type="Proteomes" id="UP000886785">
    <property type="component" value="Unassembled WGS sequence"/>
</dbReference>
<dbReference type="SMART" id="SM00631">
    <property type="entry name" value="Zn_pept"/>
    <property type="match status" value="1"/>
</dbReference>
<organism evidence="9 10">
    <name type="scientific">Candidatus Gallacutalibacter pullicola</name>
    <dbReference type="NCBI Taxonomy" id="2840830"/>
    <lineage>
        <taxon>Bacteria</taxon>
        <taxon>Bacillati</taxon>
        <taxon>Bacillota</taxon>
        <taxon>Clostridia</taxon>
        <taxon>Eubacteriales</taxon>
        <taxon>Candidatus Gallacutalibacter</taxon>
    </lineage>
</organism>
<proteinExistence type="inferred from homology"/>
<dbReference type="InterPro" id="IPR034274">
    <property type="entry name" value="ENP1_M14_CPD"/>
</dbReference>
<sequence length="298" mass="33192">MFSPSAPLDCACLSQCVQEIRERFPFVQTERVGRSLLGRPILVLSVGGTHAPVLIAAAFHGMEWITGWIALRFFADLCLAMERDDPVCGIPARDFLREHGVFVLPCANPDGVEIQIHGPASAGRFSPLVERVDGGDPSRWQANARGVDLNHNFDANWLRLRRMEREAGINGPSPTQFGGRFPESEPESACLAAFCRRRGFLRAAALHTQGWEIYYRYGRHTPPESAEIARRMAEAGHCTLGDPQGLASMGGFKDWFIDCFRRPGFTLELGEGRNPLPLSDAPQIYRRTQPMLLEFLRG</sequence>
<dbReference type="PRINTS" id="PR00765">
    <property type="entry name" value="CRBOXYPTASEA"/>
</dbReference>
<dbReference type="GO" id="GO:0004181">
    <property type="term" value="F:metallocarboxypeptidase activity"/>
    <property type="evidence" value="ECO:0007669"/>
    <property type="project" value="InterPro"/>
</dbReference>
<dbReference type="Gene3D" id="3.40.630.10">
    <property type="entry name" value="Zn peptidases"/>
    <property type="match status" value="1"/>
</dbReference>
<dbReference type="CDD" id="cd06229">
    <property type="entry name" value="M14_Endopeptidase_I"/>
    <property type="match status" value="1"/>
</dbReference>
<gene>
    <name evidence="9" type="ORF">IAA54_03830</name>
</gene>
<dbReference type="PANTHER" id="PTHR11705:SF143">
    <property type="entry name" value="SLL0236 PROTEIN"/>
    <property type="match status" value="1"/>
</dbReference>
<comment type="cofactor">
    <cofactor evidence="1">
        <name>Zn(2+)</name>
        <dbReference type="ChEBI" id="CHEBI:29105"/>
    </cofactor>
</comment>
<dbReference type="EMBL" id="DVHF01000043">
    <property type="protein sequence ID" value="HIR56774.1"/>
    <property type="molecule type" value="Genomic_DNA"/>
</dbReference>
<accession>A0A9D1DPP3</accession>
<dbReference type="GO" id="GO:0008270">
    <property type="term" value="F:zinc ion binding"/>
    <property type="evidence" value="ECO:0007669"/>
    <property type="project" value="InterPro"/>
</dbReference>
<comment type="similarity">
    <text evidence="2 7">Belongs to the peptidase M14 family.</text>
</comment>
<dbReference type="PROSITE" id="PS52035">
    <property type="entry name" value="PEPTIDASE_M14"/>
    <property type="match status" value="1"/>
</dbReference>
<feature type="domain" description="Peptidase M14" evidence="8">
    <location>
        <begin position="6"/>
        <end position="298"/>
    </location>
</feature>
<evidence type="ECO:0000259" key="8">
    <source>
        <dbReference type="PROSITE" id="PS52035"/>
    </source>
</evidence>
<dbReference type="PANTHER" id="PTHR11705">
    <property type="entry name" value="PROTEASE FAMILY M14 CARBOXYPEPTIDASE A,B"/>
    <property type="match status" value="1"/>
</dbReference>
<name>A0A9D1DPP3_9FIRM</name>
<dbReference type="Pfam" id="PF00246">
    <property type="entry name" value="Peptidase_M14"/>
    <property type="match status" value="1"/>
</dbReference>
<keyword evidence="3" id="KW-0645">Protease</keyword>
<evidence type="ECO:0000313" key="9">
    <source>
        <dbReference type="EMBL" id="HIR56774.1"/>
    </source>
</evidence>
<evidence type="ECO:0000256" key="5">
    <source>
        <dbReference type="ARBA" id="ARBA00022833"/>
    </source>
</evidence>
<dbReference type="GO" id="GO:0005615">
    <property type="term" value="C:extracellular space"/>
    <property type="evidence" value="ECO:0007669"/>
    <property type="project" value="TreeGrafter"/>
</dbReference>
<evidence type="ECO:0000256" key="1">
    <source>
        <dbReference type="ARBA" id="ARBA00001947"/>
    </source>
</evidence>
<evidence type="ECO:0000256" key="6">
    <source>
        <dbReference type="ARBA" id="ARBA00023049"/>
    </source>
</evidence>
<evidence type="ECO:0000256" key="3">
    <source>
        <dbReference type="ARBA" id="ARBA00022670"/>
    </source>
</evidence>
<protein>
    <submittedName>
        <fullName evidence="9">Gamma-D-glutamyl-meso-diaminopimelate peptidase</fullName>
    </submittedName>
</protein>
<dbReference type="GO" id="GO:0006508">
    <property type="term" value="P:proteolysis"/>
    <property type="evidence" value="ECO:0007669"/>
    <property type="project" value="UniProtKB-KW"/>
</dbReference>
<keyword evidence="5" id="KW-0862">Zinc</keyword>
<reference evidence="9" key="2">
    <citation type="journal article" date="2021" name="PeerJ">
        <title>Extensive microbial diversity within the chicken gut microbiome revealed by metagenomics and culture.</title>
        <authorList>
            <person name="Gilroy R."/>
            <person name="Ravi A."/>
            <person name="Getino M."/>
            <person name="Pursley I."/>
            <person name="Horton D.L."/>
            <person name="Alikhan N.F."/>
            <person name="Baker D."/>
            <person name="Gharbi K."/>
            <person name="Hall N."/>
            <person name="Watson M."/>
            <person name="Adriaenssens E.M."/>
            <person name="Foster-Nyarko E."/>
            <person name="Jarju S."/>
            <person name="Secka A."/>
            <person name="Antonio M."/>
            <person name="Oren A."/>
            <person name="Chaudhuri R.R."/>
            <person name="La Ragione R."/>
            <person name="Hildebrand F."/>
            <person name="Pallen M.J."/>
        </authorList>
    </citation>
    <scope>NUCLEOTIDE SEQUENCE</scope>
    <source>
        <strain evidence="9">ChiSjej1B19-7085</strain>
    </source>
</reference>
<feature type="active site" description="Proton donor/acceptor" evidence="7">
    <location>
        <position position="268"/>
    </location>
</feature>
<reference evidence="9" key="1">
    <citation type="submission" date="2020-10" db="EMBL/GenBank/DDBJ databases">
        <authorList>
            <person name="Gilroy R."/>
        </authorList>
    </citation>
    <scope>NUCLEOTIDE SEQUENCE</scope>
    <source>
        <strain evidence="9">ChiSjej1B19-7085</strain>
    </source>
</reference>
<dbReference type="AlphaFoldDB" id="A0A9D1DPP3"/>
<evidence type="ECO:0000256" key="4">
    <source>
        <dbReference type="ARBA" id="ARBA00022801"/>
    </source>
</evidence>
<keyword evidence="6" id="KW-0482">Metalloprotease</keyword>
<evidence type="ECO:0000313" key="10">
    <source>
        <dbReference type="Proteomes" id="UP000886785"/>
    </source>
</evidence>
<dbReference type="SUPFAM" id="SSF53187">
    <property type="entry name" value="Zn-dependent exopeptidases"/>
    <property type="match status" value="1"/>
</dbReference>
<evidence type="ECO:0000256" key="7">
    <source>
        <dbReference type="PROSITE-ProRule" id="PRU01379"/>
    </source>
</evidence>